<dbReference type="GeneID" id="183701"/>
<dbReference type="EMBL" id="BX284605">
    <property type="protein sequence ID" value="CCD67811.1"/>
    <property type="molecule type" value="Genomic_DNA"/>
</dbReference>
<dbReference type="PhylomeDB" id="O16477"/>
<dbReference type="PANTHER" id="PTHR23021:SF19">
    <property type="entry name" value="SERPENTINE RECEPTOR, CLASS T"/>
    <property type="match status" value="1"/>
</dbReference>
<dbReference type="SMR" id="O16477"/>
<dbReference type="InParanoid" id="O16477"/>
<feature type="transmembrane region" description="Helical" evidence="1">
    <location>
        <begin position="152"/>
        <end position="176"/>
    </location>
</feature>
<organism evidence="2 3">
    <name type="scientific">Caenorhabditis elegans</name>
    <dbReference type="NCBI Taxonomy" id="6239"/>
    <lineage>
        <taxon>Eukaryota</taxon>
        <taxon>Metazoa</taxon>
        <taxon>Ecdysozoa</taxon>
        <taxon>Nematoda</taxon>
        <taxon>Chromadorea</taxon>
        <taxon>Rhabditida</taxon>
        <taxon>Rhabditina</taxon>
        <taxon>Rhabditomorpha</taxon>
        <taxon>Rhabditoidea</taxon>
        <taxon>Rhabditidae</taxon>
        <taxon>Peloderinae</taxon>
        <taxon>Caenorhabditis</taxon>
    </lineage>
</organism>
<accession>O16477</accession>
<dbReference type="Proteomes" id="UP000001940">
    <property type="component" value="Chromosome V"/>
</dbReference>
<dbReference type="SUPFAM" id="SSF81321">
    <property type="entry name" value="Family A G protein-coupled receptor-like"/>
    <property type="match status" value="1"/>
</dbReference>
<evidence type="ECO:0000256" key="1">
    <source>
        <dbReference type="SAM" id="Phobius"/>
    </source>
</evidence>
<evidence type="ECO:0000313" key="4">
    <source>
        <dbReference type="WormBase" id="C50H11.14"/>
    </source>
</evidence>
<keyword evidence="1" id="KW-1133">Transmembrane helix</keyword>
<feature type="transmembrane region" description="Helical" evidence="1">
    <location>
        <begin position="271"/>
        <end position="294"/>
    </location>
</feature>
<keyword evidence="2" id="KW-0675">Receptor</keyword>
<sequence>MPSLKSSLFYFLTNSFTLWPEAYSCDESMVNSGTRWPTYAIYLVVSGGALLTLYIPCYIAILSSKSRTPTYRLMIILGGLDLMTLILSSLMTGYFAFYGVSFCQQPIFLFITGSFIIGCWVSNCVASILMAMDRCAEVDPHFPLAFLFGKRIFIIVIFVLLCYGIYVSVFTQPIIFSPEYASYLFDPLIGKNPDFYQNYTILVHNAVTCVLTTGIYFYLCYYLIFKFGYSTSMWLYKSKRQIIAQGVILSFFHAATAIIYEYILFVNPPQWLILAAHISWQCSSGCLGIAYLTLNRTIRNSVVKMLIPKKIRKHFGWYIGADEHVALEQAGNTAGAVLNVAGVVVKLDNYLQN</sequence>
<dbReference type="CTD" id="183701"/>
<evidence type="ECO:0000313" key="2">
    <source>
        <dbReference type="EMBL" id="CCD67811.1"/>
    </source>
</evidence>
<dbReference type="InterPro" id="IPR019425">
    <property type="entry name" value="7TM_GPCR_serpentine_rcpt_Srt"/>
</dbReference>
<dbReference type="OrthoDB" id="5851109at2759"/>
<dbReference type="HOGENOM" id="CLU_053041_0_0_1"/>
<dbReference type="Pfam" id="PF10321">
    <property type="entry name" value="7TM_GPCR_Srt"/>
    <property type="match status" value="1"/>
</dbReference>
<feature type="transmembrane region" description="Helical" evidence="1">
    <location>
        <begin position="242"/>
        <end position="265"/>
    </location>
</feature>
<dbReference type="RefSeq" id="NP_503841.2">
    <property type="nucleotide sequence ID" value="NM_071440.2"/>
</dbReference>
<dbReference type="OMA" id="NCIVCIF"/>
<dbReference type="PaxDb" id="6239-C50H11.14"/>
<feature type="transmembrane region" description="Helical" evidence="1">
    <location>
        <begin position="40"/>
        <end position="61"/>
    </location>
</feature>
<dbReference type="STRING" id="6239.C50H11.14.1"/>
<dbReference type="eggNOG" id="ENOG502TJBR">
    <property type="taxonomic scope" value="Eukaryota"/>
</dbReference>
<dbReference type="KEGG" id="cel:CELE_C50H11.14"/>
<name>O16477_CAEEL</name>
<dbReference type="PIR" id="H88986">
    <property type="entry name" value="H88986"/>
</dbReference>
<keyword evidence="1" id="KW-0812">Transmembrane</keyword>
<reference evidence="2 3" key="1">
    <citation type="journal article" date="1998" name="Science">
        <title>Genome sequence of the nematode C. elegans: a platform for investigating biology.</title>
        <authorList>
            <consortium name="The C. elegans sequencing consortium"/>
            <person name="Sulson J.E."/>
            <person name="Waterston R."/>
        </authorList>
    </citation>
    <scope>NUCLEOTIDE SEQUENCE [LARGE SCALE GENOMIC DNA]</scope>
    <source>
        <strain evidence="2 3">Bristol N2</strain>
    </source>
</reference>
<dbReference type="AlphaFoldDB" id="O16477"/>
<protein>
    <submittedName>
        <fullName evidence="2">Serpentine Receptor, class T</fullName>
    </submittedName>
</protein>
<feature type="transmembrane region" description="Helical" evidence="1">
    <location>
        <begin position="196"/>
        <end position="221"/>
    </location>
</feature>
<dbReference type="PANTHER" id="PTHR23021">
    <property type="entry name" value="SERPENTINE RECEPTOR, CLASS T"/>
    <property type="match status" value="1"/>
</dbReference>
<dbReference type="UCSC" id="C50H11.14">
    <property type="organism name" value="c. elegans"/>
</dbReference>
<feature type="transmembrane region" description="Helical" evidence="1">
    <location>
        <begin position="107"/>
        <end position="131"/>
    </location>
</feature>
<feature type="transmembrane region" description="Helical" evidence="1">
    <location>
        <begin position="73"/>
        <end position="95"/>
    </location>
</feature>
<proteinExistence type="predicted"/>
<keyword evidence="1" id="KW-0472">Membrane</keyword>
<dbReference type="WormBase" id="C50H11.14">
    <property type="protein sequence ID" value="CE37888"/>
    <property type="gene ID" value="WBGene00016859"/>
    <property type="gene designation" value="srt-5"/>
</dbReference>
<evidence type="ECO:0000313" key="3">
    <source>
        <dbReference type="Proteomes" id="UP000001940"/>
    </source>
</evidence>
<keyword evidence="3" id="KW-1185">Reference proteome</keyword>
<dbReference type="AGR" id="WB:WBGene00016859"/>
<gene>
    <name evidence="2 4" type="primary">srt-5</name>
    <name evidence="4" type="ORF">C50H11.14</name>
    <name evidence="2" type="ORF">CELE_C50H11.14</name>
</gene>